<keyword evidence="4" id="KW-0547">Nucleotide-binding</keyword>
<gene>
    <name evidence="10" type="primary">mvaD</name>
    <name evidence="10" type="ORF">SOCEGT47_039500</name>
</gene>
<evidence type="ECO:0000259" key="9">
    <source>
        <dbReference type="Pfam" id="PF22700"/>
    </source>
</evidence>
<evidence type="ECO:0000256" key="5">
    <source>
        <dbReference type="ARBA" id="ARBA00022840"/>
    </source>
</evidence>
<feature type="domain" description="Diphosphomevalonate decarboxylase-like N-terminal" evidence="9">
    <location>
        <begin position="11"/>
        <end position="167"/>
    </location>
</feature>
<name>A0A4P2Q2A6_SORCE</name>
<evidence type="ECO:0000259" key="8">
    <source>
        <dbReference type="Pfam" id="PF18376"/>
    </source>
</evidence>
<dbReference type="PIRSF" id="PIRSF015950">
    <property type="entry name" value="Mev_P_decrbx"/>
    <property type="match status" value="1"/>
</dbReference>
<dbReference type="SUPFAM" id="SSF55060">
    <property type="entry name" value="GHMP Kinase, C-terminal domain"/>
    <property type="match status" value="1"/>
</dbReference>
<evidence type="ECO:0000256" key="3">
    <source>
        <dbReference type="ARBA" id="ARBA00022516"/>
    </source>
</evidence>
<dbReference type="SUPFAM" id="SSF54211">
    <property type="entry name" value="Ribosomal protein S5 domain 2-like"/>
    <property type="match status" value="1"/>
</dbReference>
<evidence type="ECO:0000256" key="4">
    <source>
        <dbReference type="ARBA" id="ARBA00022741"/>
    </source>
</evidence>
<dbReference type="GO" id="GO:0005524">
    <property type="term" value="F:ATP binding"/>
    <property type="evidence" value="ECO:0007669"/>
    <property type="project" value="UniProtKB-KW"/>
</dbReference>
<dbReference type="Proteomes" id="UP000295781">
    <property type="component" value="Chromosome"/>
</dbReference>
<organism evidence="10 11">
    <name type="scientific">Sorangium cellulosum</name>
    <name type="common">Polyangium cellulosum</name>
    <dbReference type="NCBI Taxonomy" id="56"/>
    <lineage>
        <taxon>Bacteria</taxon>
        <taxon>Pseudomonadati</taxon>
        <taxon>Myxococcota</taxon>
        <taxon>Polyangia</taxon>
        <taxon>Polyangiales</taxon>
        <taxon>Polyangiaceae</taxon>
        <taxon>Sorangium</taxon>
    </lineage>
</organism>
<dbReference type="Gene3D" id="3.30.70.890">
    <property type="entry name" value="GHMP kinase, C-terminal domain"/>
    <property type="match status" value="1"/>
</dbReference>
<accession>A0A4P2Q2A6</accession>
<dbReference type="PANTHER" id="PTHR10977:SF3">
    <property type="entry name" value="DIPHOSPHOMEVALONATE DECARBOXYLASE"/>
    <property type="match status" value="1"/>
</dbReference>
<dbReference type="GO" id="GO:0019287">
    <property type="term" value="P:isopentenyl diphosphate biosynthetic process, mevalonate pathway"/>
    <property type="evidence" value="ECO:0007669"/>
    <property type="project" value="InterPro"/>
</dbReference>
<dbReference type="GO" id="GO:0004163">
    <property type="term" value="F:diphosphomevalonate decarboxylase activity"/>
    <property type="evidence" value="ECO:0007669"/>
    <property type="project" value="UniProtKB-EC"/>
</dbReference>
<dbReference type="InterPro" id="IPR020568">
    <property type="entry name" value="Ribosomal_Su5_D2-typ_SF"/>
</dbReference>
<dbReference type="Pfam" id="PF22700">
    <property type="entry name" value="MVD-like_N"/>
    <property type="match status" value="1"/>
</dbReference>
<dbReference type="RefSeq" id="WP_242516351.1">
    <property type="nucleotide sequence ID" value="NZ_CP012670.1"/>
</dbReference>
<dbReference type="Gene3D" id="3.30.230.10">
    <property type="match status" value="1"/>
</dbReference>
<dbReference type="NCBIfam" id="TIGR01240">
    <property type="entry name" value="mevDPdecarb"/>
    <property type="match status" value="1"/>
</dbReference>
<dbReference type="InterPro" id="IPR041431">
    <property type="entry name" value="Mvd1_C"/>
</dbReference>
<reference evidence="10 11" key="1">
    <citation type="submission" date="2015-09" db="EMBL/GenBank/DDBJ databases">
        <title>Sorangium comparison.</title>
        <authorList>
            <person name="Zaburannyi N."/>
            <person name="Bunk B."/>
            <person name="Overmann J."/>
            <person name="Mueller R."/>
        </authorList>
    </citation>
    <scope>NUCLEOTIDE SEQUENCE [LARGE SCALE GENOMIC DNA]</scope>
    <source>
        <strain evidence="10 11">So ceGT47</strain>
    </source>
</reference>
<keyword evidence="6" id="KW-0443">Lipid metabolism</keyword>
<dbReference type="InterPro" id="IPR036554">
    <property type="entry name" value="GHMP_kinase_C_sf"/>
</dbReference>
<dbReference type="InterPro" id="IPR005935">
    <property type="entry name" value="Mev_decarb"/>
</dbReference>
<dbReference type="EMBL" id="CP012670">
    <property type="protein sequence ID" value="AUX23425.1"/>
    <property type="molecule type" value="Genomic_DNA"/>
</dbReference>
<proteinExistence type="inferred from homology"/>
<dbReference type="InterPro" id="IPR053859">
    <property type="entry name" value="MVD-like_N"/>
</dbReference>
<evidence type="ECO:0000313" key="10">
    <source>
        <dbReference type="EMBL" id="AUX23425.1"/>
    </source>
</evidence>
<dbReference type="AlphaFoldDB" id="A0A4P2Q2A6"/>
<dbReference type="PANTHER" id="PTHR10977">
    <property type="entry name" value="DIPHOSPHOMEVALONATE DECARBOXYLASE"/>
    <property type="match status" value="1"/>
</dbReference>
<comment type="similarity">
    <text evidence="1">Belongs to the diphosphomevalonate decarboxylase family.</text>
</comment>
<keyword evidence="7 10" id="KW-0456">Lyase</keyword>
<protein>
    <recommendedName>
        <fullName evidence="2">diphosphomevalonate decarboxylase</fullName>
        <ecNumber evidence="2">4.1.1.33</ecNumber>
    </recommendedName>
</protein>
<evidence type="ECO:0000256" key="1">
    <source>
        <dbReference type="ARBA" id="ARBA00008831"/>
    </source>
</evidence>
<dbReference type="GO" id="GO:0005829">
    <property type="term" value="C:cytosol"/>
    <property type="evidence" value="ECO:0007669"/>
    <property type="project" value="InterPro"/>
</dbReference>
<evidence type="ECO:0000256" key="2">
    <source>
        <dbReference type="ARBA" id="ARBA00012296"/>
    </source>
</evidence>
<dbReference type="EC" id="4.1.1.33" evidence="2"/>
<keyword evidence="3" id="KW-0444">Lipid biosynthesis</keyword>
<dbReference type="InterPro" id="IPR014721">
    <property type="entry name" value="Ribsml_uS5_D2-typ_fold_subgr"/>
</dbReference>
<dbReference type="InterPro" id="IPR029765">
    <property type="entry name" value="Mev_diP_decarb"/>
</dbReference>
<evidence type="ECO:0000256" key="6">
    <source>
        <dbReference type="ARBA" id="ARBA00023098"/>
    </source>
</evidence>
<keyword evidence="5" id="KW-0067">ATP-binding</keyword>
<sequence length="350" mass="35201">MSVVSRATAIAHPNIALAKYWGKRAYGHNLPAVPSLSVTLAGMATTTEVAFDASLERDELHLGGAALPEGAEATRRVAGLLDRVRAASGRRERARVVSRNDFPTAAGLASSASAFAALALAASAAAGLPTAPAQVSDLARKTSVSAARSAFGGFVELRAGRPGDEALAATPLAPEDHWPLAVVIAVTREGPKDVGSSDGMRHTAATSPYFPAWVDAAPALFEEVRAAVLARDFAALGAAAEASALRMHASSIAAAPALLYWTGATVEVLAAVRRLRGEGTPAFFTIDAGPHVKVFTTPEAQGAVERALLAVPGVLRTISAVPGGGARLAPAGAIGTPSASGGAADGSAGA</sequence>
<feature type="domain" description="Mvd1 C-terminal" evidence="8">
    <location>
        <begin position="182"/>
        <end position="304"/>
    </location>
</feature>
<dbReference type="Pfam" id="PF18376">
    <property type="entry name" value="MDD_C"/>
    <property type="match status" value="1"/>
</dbReference>
<evidence type="ECO:0000256" key="7">
    <source>
        <dbReference type="ARBA" id="ARBA00023239"/>
    </source>
</evidence>
<evidence type="ECO:0000313" key="11">
    <source>
        <dbReference type="Proteomes" id="UP000295781"/>
    </source>
</evidence>